<dbReference type="PROSITE" id="PS01117">
    <property type="entry name" value="HTH_MARR_1"/>
    <property type="match status" value="1"/>
</dbReference>
<sequence>MGTTLSRETRTILDSLAEDWKPAQIRDLAATLFRLADSIEQGWDGSNSQSIFRWPNRLHRIERNAVNLAWKAKCIHQNREKRRNFVPAALLAEPAWDMLLELFMQYAGGAKVSVKSLCHASHAPATTALRYIDELERLDLIRRERSPSDRRVSFLSLTDKGVLAMGSYLEEH</sequence>
<gene>
    <name evidence="5" type="ORF">GCM10023208_03360</name>
</gene>
<proteinExistence type="predicted"/>
<dbReference type="InterPro" id="IPR023187">
    <property type="entry name" value="Tscrpt_reg_MarR-type_CS"/>
</dbReference>
<evidence type="ECO:0000256" key="2">
    <source>
        <dbReference type="ARBA" id="ARBA00023125"/>
    </source>
</evidence>
<keyword evidence="3" id="KW-0804">Transcription</keyword>
<protein>
    <recommendedName>
        <fullName evidence="4">HTH marR-type domain-containing protein</fullName>
    </recommendedName>
</protein>
<evidence type="ECO:0000256" key="3">
    <source>
        <dbReference type="ARBA" id="ARBA00023163"/>
    </source>
</evidence>
<evidence type="ECO:0000259" key="4">
    <source>
        <dbReference type="PROSITE" id="PS50995"/>
    </source>
</evidence>
<dbReference type="Gene3D" id="1.10.10.10">
    <property type="entry name" value="Winged helix-like DNA-binding domain superfamily/Winged helix DNA-binding domain"/>
    <property type="match status" value="1"/>
</dbReference>
<dbReference type="InterPro" id="IPR036390">
    <property type="entry name" value="WH_DNA-bd_sf"/>
</dbReference>
<accession>A0ABP9JZH7</accession>
<dbReference type="EMBL" id="BAABHV010000001">
    <property type="protein sequence ID" value="GAA5047218.1"/>
    <property type="molecule type" value="Genomic_DNA"/>
</dbReference>
<name>A0ABP9JZH7_9SPHN</name>
<dbReference type="SUPFAM" id="SSF46785">
    <property type="entry name" value="Winged helix' DNA-binding domain"/>
    <property type="match status" value="1"/>
</dbReference>
<evidence type="ECO:0000256" key="1">
    <source>
        <dbReference type="ARBA" id="ARBA00023015"/>
    </source>
</evidence>
<feature type="domain" description="HTH marR-type" evidence="4">
    <location>
        <begin position="25"/>
        <end position="172"/>
    </location>
</feature>
<evidence type="ECO:0000313" key="5">
    <source>
        <dbReference type="EMBL" id="GAA5047218.1"/>
    </source>
</evidence>
<dbReference type="Pfam" id="PF13463">
    <property type="entry name" value="HTH_27"/>
    <property type="match status" value="1"/>
</dbReference>
<dbReference type="InterPro" id="IPR000835">
    <property type="entry name" value="HTH_MarR-typ"/>
</dbReference>
<dbReference type="PROSITE" id="PS50995">
    <property type="entry name" value="HTH_MARR_2"/>
    <property type="match status" value="1"/>
</dbReference>
<comment type="caution">
    <text evidence="5">The sequence shown here is derived from an EMBL/GenBank/DDBJ whole genome shotgun (WGS) entry which is preliminary data.</text>
</comment>
<dbReference type="PANTHER" id="PTHR42756:SF1">
    <property type="entry name" value="TRANSCRIPTIONAL REPRESSOR OF EMRAB OPERON"/>
    <property type="match status" value="1"/>
</dbReference>
<reference evidence="6" key="1">
    <citation type="journal article" date="2019" name="Int. J. Syst. Evol. Microbiol.">
        <title>The Global Catalogue of Microorganisms (GCM) 10K type strain sequencing project: providing services to taxonomists for standard genome sequencing and annotation.</title>
        <authorList>
            <consortium name="The Broad Institute Genomics Platform"/>
            <consortium name="The Broad Institute Genome Sequencing Center for Infectious Disease"/>
            <person name="Wu L."/>
            <person name="Ma J."/>
        </authorList>
    </citation>
    <scope>NUCLEOTIDE SEQUENCE [LARGE SCALE GENOMIC DNA]</scope>
    <source>
        <strain evidence="6">JCM 18014</strain>
    </source>
</reference>
<evidence type="ECO:0000313" key="6">
    <source>
        <dbReference type="Proteomes" id="UP001500518"/>
    </source>
</evidence>
<dbReference type="Proteomes" id="UP001500518">
    <property type="component" value="Unassembled WGS sequence"/>
</dbReference>
<keyword evidence="6" id="KW-1185">Reference proteome</keyword>
<keyword evidence="2" id="KW-0238">DNA-binding</keyword>
<dbReference type="PANTHER" id="PTHR42756">
    <property type="entry name" value="TRANSCRIPTIONAL REGULATOR, MARR"/>
    <property type="match status" value="1"/>
</dbReference>
<organism evidence="5 6">
    <name type="scientific">Erythrobacter westpacificensis</name>
    <dbReference type="NCBI Taxonomy" id="1055231"/>
    <lineage>
        <taxon>Bacteria</taxon>
        <taxon>Pseudomonadati</taxon>
        <taxon>Pseudomonadota</taxon>
        <taxon>Alphaproteobacteria</taxon>
        <taxon>Sphingomonadales</taxon>
        <taxon>Erythrobacteraceae</taxon>
        <taxon>Erythrobacter/Porphyrobacter group</taxon>
        <taxon>Erythrobacter</taxon>
    </lineage>
</organism>
<keyword evidence="1" id="KW-0805">Transcription regulation</keyword>
<dbReference type="InterPro" id="IPR036388">
    <property type="entry name" value="WH-like_DNA-bd_sf"/>
</dbReference>